<sequence>MVCRRQHSRSISPMLNHPVVLSRRAGSCIICLRSFLHRPRLTVKLRQLLSDQEFYPCPVPARVMLEHTLACLAFSTTTLRTRSFPYLHLS</sequence>
<organism evidence="1 2">
    <name type="scientific">Botryobasidium botryosum (strain FD-172 SS1)</name>
    <dbReference type="NCBI Taxonomy" id="930990"/>
    <lineage>
        <taxon>Eukaryota</taxon>
        <taxon>Fungi</taxon>
        <taxon>Dikarya</taxon>
        <taxon>Basidiomycota</taxon>
        <taxon>Agaricomycotina</taxon>
        <taxon>Agaricomycetes</taxon>
        <taxon>Cantharellales</taxon>
        <taxon>Botryobasidiaceae</taxon>
        <taxon>Botryobasidium</taxon>
    </lineage>
</organism>
<gene>
    <name evidence="1" type="ORF">BOTBODRAFT_63024</name>
</gene>
<evidence type="ECO:0000313" key="1">
    <source>
        <dbReference type="EMBL" id="KDQ18821.1"/>
    </source>
</evidence>
<dbReference type="Proteomes" id="UP000027195">
    <property type="component" value="Unassembled WGS sequence"/>
</dbReference>
<protein>
    <submittedName>
        <fullName evidence="1">Uncharacterized protein</fullName>
    </submittedName>
</protein>
<name>A0A067N515_BOTB1</name>
<evidence type="ECO:0000313" key="2">
    <source>
        <dbReference type="Proteomes" id="UP000027195"/>
    </source>
</evidence>
<dbReference type="EMBL" id="KL198020">
    <property type="protein sequence ID" value="KDQ18821.1"/>
    <property type="molecule type" value="Genomic_DNA"/>
</dbReference>
<keyword evidence="2" id="KW-1185">Reference proteome</keyword>
<dbReference type="AlphaFoldDB" id="A0A067N515"/>
<accession>A0A067N515</accession>
<dbReference type="InParanoid" id="A0A067N515"/>
<dbReference type="HOGENOM" id="CLU_2440562_0_0_1"/>
<proteinExistence type="predicted"/>
<reference evidence="2" key="1">
    <citation type="journal article" date="2014" name="Proc. Natl. Acad. Sci. U.S.A.">
        <title>Extensive sampling of basidiomycete genomes demonstrates inadequacy of the white-rot/brown-rot paradigm for wood decay fungi.</title>
        <authorList>
            <person name="Riley R."/>
            <person name="Salamov A.A."/>
            <person name="Brown D.W."/>
            <person name="Nagy L.G."/>
            <person name="Floudas D."/>
            <person name="Held B.W."/>
            <person name="Levasseur A."/>
            <person name="Lombard V."/>
            <person name="Morin E."/>
            <person name="Otillar R."/>
            <person name="Lindquist E.A."/>
            <person name="Sun H."/>
            <person name="LaButti K.M."/>
            <person name="Schmutz J."/>
            <person name="Jabbour D."/>
            <person name="Luo H."/>
            <person name="Baker S.E."/>
            <person name="Pisabarro A.G."/>
            <person name="Walton J.D."/>
            <person name="Blanchette R.A."/>
            <person name="Henrissat B."/>
            <person name="Martin F."/>
            <person name="Cullen D."/>
            <person name="Hibbett D.S."/>
            <person name="Grigoriev I.V."/>
        </authorList>
    </citation>
    <scope>NUCLEOTIDE SEQUENCE [LARGE SCALE GENOMIC DNA]</scope>
    <source>
        <strain evidence="2">FD-172 SS1</strain>
    </source>
</reference>